<accession>A0A837C738</accession>
<gene>
    <name evidence="1" type="ORF">BJA5080_01480</name>
</gene>
<evidence type="ECO:0000313" key="2">
    <source>
        <dbReference type="Proteomes" id="UP000024900"/>
    </source>
</evidence>
<evidence type="ECO:0000313" key="1">
    <source>
        <dbReference type="EMBL" id="KGJ64838.1"/>
    </source>
</evidence>
<dbReference type="Proteomes" id="UP000024900">
    <property type="component" value="Unassembled WGS sequence"/>
</dbReference>
<reference evidence="1 2" key="1">
    <citation type="journal article" date="2014" name="BMC Genomics">
        <title>Comparative genomics of Bradyrhizobium japonicum CPAC 15 and Bradyrhizobium diazoefficiens CPAC 7: elite model strains for understanding symbiotic performance with soybean.</title>
        <authorList>
            <person name="Siqueira A.F."/>
            <person name="Ormeno-Orrillo E."/>
            <person name="Souza R.C."/>
            <person name="Rodrigues E.P."/>
            <person name="Almeida L.G."/>
            <person name="Barcellos F.G."/>
            <person name="Batista J.S."/>
            <person name="Nakatami A.S."/>
            <person name="Martinez-Romero E."/>
            <person name="Vasconcelos A.T."/>
            <person name="Hungria M."/>
        </authorList>
    </citation>
    <scope>NUCLEOTIDE SEQUENCE [LARGE SCALE GENOMIC DNA]</scope>
    <source>
        <strain evidence="1 2">SEMIA 5080</strain>
    </source>
</reference>
<organism evidence="1 2">
    <name type="scientific">Bradyrhizobium diazoefficiens SEMIA 5080</name>
    <dbReference type="NCBI Taxonomy" id="754504"/>
    <lineage>
        <taxon>Bacteria</taxon>
        <taxon>Pseudomonadati</taxon>
        <taxon>Pseudomonadota</taxon>
        <taxon>Alphaproteobacteria</taxon>
        <taxon>Hyphomicrobiales</taxon>
        <taxon>Nitrobacteraceae</taxon>
        <taxon>Bradyrhizobium</taxon>
    </lineage>
</organism>
<proteinExistence type="predicted"/>
<comment type="caution">
    <text evidence="1">The sequence shown here is derived from an EMBL/GenBank/DDBJ whole genome shotgun (WGS) entry which is preliminary data.</text>
</comment>
<protein>
    <submittedName>
        <fullName evidence="1">Uncharacterized protein</fullName>
    </submittedName>
</protein>
<sequence length="80" mass="8731">MNHLAPSRPAGCCWSGRDGSRFNPSLLRLRHTGLWIAAQSADKAPFADRLRTRENAALERACGRRQIAADAPGSCPRGRC</sequence>
<dbReference type="EMBL" id="ADOU02000007">
    <property type="protein sequence ID" value="KGJ64838.1"/>
    <property type="molecule type" value="Genomic_DNA"/>
</dbReference>
<dbReference type="AlphaFoldDB" id="A0A837C738"/>
<name>A0A837C738_9BRAD</name>